<dbReference type="EMBL" id="KZ505643">
    <property type="protein sequence ID" value="PKU49011.1"/>
    <property type="molecule type" value="Genomic_DNA"/>
</dbReference>
<proteinExistence type="predicted"/>
<reference evidence="2" key="1">
    <citation type="submission" date="2017-11" db="EMBL/GenBank/DDBJ databases">
        <authorList>
            <person name="Lima N.C."/>
            <person name="Parody-Merino A.M."/>
            <person name="Battley P.F."/>
            <person name="Fidler A.E."/>
            <person name="Prosdocimi F."/>
        </authorList>
    </citation>
    <scope>NUCLEOTIDE SEQUENCE [LARGE SCALE GENOMIC DNA]</scope>
</reference>
<evidence type="ECO:0000313" key="2">
    <source>
        <dbReference type="Proteomes" id="UP000233556"/>
    </source>
</evidence>
<accession>A0A2I0USJ1</accession>
<organism evidence="1 2">
    <name type="scientific">Limosa lapponica baueri</name>
    <dbReference type="NCBI Taxonomy" id="1758121"/>
    <lineage>
        <taxon>Eukaryota</taxon>
        <taxon>Metazoa</taxon>
        <taxon>Chordata</taxon>
        <taxon>Craniata</taxon>
        <taxon>Vertebrata</taxon>
        <taxon>Euteleostomi</taxon>
        <taxon>Archelosauria</taxon>
        <taxon>Archosauria</taxon>
        <taxon>Dinosauria</taxon>
        <taxon>Saurischia</taxon>
        <taxon>Theropoda</taxon>
        <taxon>Coelurosauria</taxon>
        <taxon>Aves</taxon>
        <taxon>Neognathae</taxon>
        <taxon>Neoaves</taxon>
        <taxon>Charadriiformes</taxon>
        <taxon>Scolopacidae</taxon>
        <taxon>Limosa</taxon>
    </lineage>
</organism>
<evidence type="ECO:0000313" key="1">
    <source>
        <dbReference type="EMBL" id="PKU49011.1"/>
    </source>
</evidence>
<dbReference type="Proteomes" id="UP000233556">
    <property type="component" value="Unassembled WGS sequence"/>
</dbReference>
<dbReference type="AlphaFoldDB" id="A0A2I0USJ1"/>
<sequence length="113" mass="12553">MYVSVRYQRLLESHVPGASCLPVRKDEDESGNAHSFFFQQCEVSENQGLKSRRFGKGRQKNFSGDFETALLPALAHGLADGLSRAASDALQGYQPQASWKIVPKEDFVAKVSY</sequence>
<gene>
    <name evidence="1" type="ORF">llap_664</name>
</gene>
<protein>
    <submittedName>
        <fullName evidence="1">Uncharacterized protein</fullName>
    </submittedName>
</protein>
<reference evidence="2" key="2">
    <citation type="submission" date="2017-12" db="EMBL/GenBank/DDBJ databases">
        <title>Genome sequence of the Bar-tailed Godwit (Limosa lapponica baueri).</title>
        <authorList>
            <person name="Lima N.C.B."/>
            <person name="Parody-Merino A.M."/>
            <person name="Battley P.F."/>
            <person name="Fidler A.E."/>
            <person name="Prosdocimi F."/>
        </authorList>
    </citation>
    <scope>NUCLEOTIDE SEQUENCE [LARGE SCALE GENOMIC DNA]</scope>
</reference>
<keyword evidence="2" id="KW-1185">Reference proteome</keyword>
<name>A0A2I0USJ1_LIMLA</name>